<evidence type="ECO:0000313" key="2">
    <source>
        <dbReference type="Proteomes" id="UP000193648"/>
    </source>
</evidence>
<dbReference type="EMBL" id="MCFF01000022">
    <property type="protein sequence ID" value="ORZ13764.1"/>
    <property type="molecule type" value="Genomic_DNA"/>
</dbReference>
<proteinExistence type="predicted"/>
<accession>A0A1Y2GKJ5</accession>
<dbReference type="Proteomes" id="UP000193648">
    <property type="component" value="Unassembled WGS sequence"/>
</dbReference>
<comment type="caution">
    <text evidence="1">The sequence shown here is derived from an EMBL/GenBank/DDBJ whole genome shotgun (WGS) entry which is preliminary data.</text>
</comment>
<dbReference type="AlphaFoldDB" id="A0A1Y2GKJ5"/>
<gene>
    <name evidence="1" type="ORF">BCR41DRAFT_387011</name>
</gene>
<evidence type="ECO:0000313" key="1">
    <source>
        <dbReference type="EMBL" id="ORZ13764.1"/>
    </source>
</evidence>
<dbReference type="GeneID" id="33569695"/>
<protein>
    <submittedName>
        <fullName evidence="1">Uncharacterized protein</fullName>
    </submittedName>
</protein>
<reference evidence="1 2" key="1">
    <citation type="submission" date="2016-07" db="EMBL/GenBank/DDBJ databases">
        <title>Pervasive Adenine N6-methylation of Active Genes in Fungi.</title>
        <authorList>
            <consortium name="DOE Joint Genome Institute"/>
            <person name="Mondo S.J."/>
            <person name="Dannebaum R.O."/>
            <person name="Kuo R.C."/>
            <person name="Labutti K."/>
            <person name="Haridas S."/>
            <person name="Kuo A."/>
            <person name="Salamov A."/>
            <person name="Ahrendt S.R."/>
            <person name="Lipzen A."/>
            <person name="Sullivan W."/>
            <person name="Andreopoulos W.B."/>
            <person name="Clum A."/>
            <person name="Lindquist E."/>
            <person name="Daum C."/>
            <person name="Ramamoorthy G.K."/>
            <person name="Gryganskyi A."/>
            <person name="Culley D."/>
            <person name="Magnuson J.K."/>
            <person name="James T.Y."/>
            <person name="O'Malley M.A."/>
            <person name="Stajich J.E."/>
            <person name="Spatafora J.W."/>
            <person name="Visel A."/>
            <person name="Grigoriev I.V."/>
        </authorList>
    </citation>
    <scope>NUCLEOTIDE SEQUENCE [LARGE SCALE GENOMIC DNA]</scope>
    <source>
        <strain evidence="1 2">NRRL 3116</strain>
    </source>
</reference>
<sequence>MDAIASVSTSPWRSSLRKLGSIQDRFIPSALHKTPARLVRQSNRVLSERHQSNSMFLVILTRRRIWRGEAKYQCINNDNTKRPILSAFFHGLESLSEDLPRICIVPCGIGFCIYDLAWVKRTGKASRNIEKFSMTRDSRVQYRFLDGIIKQNSGHTSRHFFSSSASKLRGHFNDQAIEMLYAWSYGRLRPMITIIENVIGRADAGLWKQEIKGLVWSLTDPGYKESAIKTSADIRETFGRAVKNRLLYSKDLILEYNEPVPVEASFARIVVNQRKKEFTIVVEPIAFNLFEVDDPGLVKLVNKNPSGPDIVFVLESEGKYYPVSVQSKIGDKGDYSVAKVIEAPVIKDKRIETMCSILAC</sequence>
<dbReference type="RefSeq" id="XP_021880548.1">
    <property type="nucleotide sequence ID" value="XM_022027852.1"/>
</dbReference>
<keyword evidence="2" id="KW-1185">Reference proteome</keyword>
<name>A0A1Y2GKJ5_9FUNG</name>
<dbReference type="InParanoid" id="A0A1Y2GKJ5"/>
<organism evidence="1 2">
    <name type="scientific">Lobosporangium transversale</name>
    <dbReference type="NCBI Taxonomy" id="64571"/>
    <lineage>
        <taxon>Eukaryota</taxon>
        <taxon>Fungi</taxon>
        <taxon>Fungi incertae sedis</taxon>
        <taxon>Mucoromycota</taxon>
        <taxon>Mortierellomycotina</taxon>
        <taxon>Mortierellomycetes</taxon>
        <taxon>Mortierellales</taxon>
        <taxon>Mortierellaceae</taxon>
        <taxon>Lobosporangium</taxon>
    </lineage>
</organism>